<dbReference type="InterPro" id="IPR002477">
    <property type="entry name" value="Peptidoglycan-bd-like"/>
</dbReference>
<dbReference type="KEGG" id="pla:Plav_2903"/>
<dbReference type="Gene3D" id="1.10.101.10">
    <property type="entry name" value="PGBD-like superfamily/PGBD"/>
    <property type="match status" value="1"/>
</dbReference>
<dbReference type="InterPro" id="IPR005490">
    <property type="entry name" value="LD_TPept_cat_dom"/>
</dbReference>
<dbReference type="AlphaFoldDB" id="A7HX77"/>
<dbReference type="PANTHER" id="PTHR41533">
    <property type="entry name" value="L,D-TRANSPEPTIDASE HI_1667-RELATED"/>
    <property type="match status" value="1"/>
</dbReference>
<keyword evidence="3" id="KW-0808">Transferase</keyword>
<evidence type="ECO:0000313" key="9">
    <source>
        <dbReference type="EMBL" id="ABS64510.1"/>
    </source>
</evidence>
<dbReference type="PROSITE" id="PS52029">
    <property type="entry name" value="LD_TPASE"/>
    <property type="match status" value="1"/>
</dbReference>
<evidence type="ECO:0000256" key="4">
    <source>
        <dbReference type="ARBA" id="ARBA00022960"/>
    </source>
</evidence>
<sequence>MAEIARNYGQDQTHWVDPWQAETGAAVAEAPPFERSSAPVLSAETLLPLTHAIETYRVIANLGGWGYVASGERLELGVRDPRVVQVRERLTATGDLTVPAQDAELYDANVYEAVRRYQVRNGLEPDGIVGRRTIAAMNVRVQTRIRQLELNLRRLSAAVPALPDRYVFVNIAGQEVEAVNNGIVEFREPVIVGKQDRQTPEITSEVNSITFNPYWYVPKSIAMADMLPKIRANPDYLQRQGIRVLQGWDTNIRELNPRNIDWSNPRINEAYYFRQDPGPGNSLGSLKINFPNNQAIFLHDTPTKTLFGRQERNFSSGCVRVQNVRGLVSWLMQGDSSEWDAARVARSVDSRQYRNVSLATPVPIYLMYLTAWVTPEGIVNFRDDVYDRDGSVNTSALEN</sequence>
<dbReference type="RefSeq" id="WP_012111826.1">
    <property type="nucleotide sequence ID" value="NC_009719.1"/>
</dbReference>
<dbReference type="Pfam" id="PF03734">
    <property type="entry name" value="YkuD"/>
    <property type="match status" value="1"/>
</dbReference>
<feature type="active site" description="Proton donor/acceptor" evidence="7">
    <location>
        <position position="299"/>
    </location>
</feature>
<dbReference type="STRING" id="402881.Plav_2903"/>
<keyword evidence="10" id="KW-1185">Reference proteome</keyword>
<evidence type="ECO:0000256" key="1">
    <source>
        <dbReference type="ARBA" id="ARBA00004752"/>
    </source>
</evidence>
<dbReference type="CDD" id="cd16913">
    <property type="entry name" value="YkuD_like"/>
    <property type="match status" value="1"/>
</dbReference>
<dbReference type="PANTHER" id="PTHR41533:SF2">
    <property type="entry name" value="BLR7131 PROTEIN"/>
    <property type="match status" value="1"/>
</dbReference>
<proteinExistence type="inferred from homology"/>
<dbReference type="Proteomes" id="UP000006377">
    <property type="component" value="Chromosome"/>
</dbReference>
<dbReference type="OrthoDB" id="9778545at2"/>
<comment type="pathway">
    <text evidence="1 7">Cell wall biogenesis; peptidoglycan biosynthesis.</text>
</comment>
<dbReference type="GO" id="GO:0009252">
    <property type="term" value="P:peptidoglycan biosynthetic process"/>
    <property type="evidence" value="ECO:0007669"/>
    <property type="project" value="UniProtKB-UniPathway"/>
</dbReference>
<keyword evidence="5 7" id="KW-0573">Peptidoglycan synthesis</keyword>
<evidence type="ECO:0000256" key="7">
    <source>
        <dbReference type="PROSITE-ProRule" id="PRU01373"/>
    </source>
</evidence>
<evidence type="ECO:0000256" key="3">
    <source>
        <dbReference type="ARBA" id="ARBA00022679"/>
    </source>
</evidence>
<name>A7HX77_PARL1</name>
<protein>
    <submittedName>
        <fullName evidence="9">Peptidoglycan-binding domain 1 protein</fullName>
    </submittedName>
</protein>
<dbReference type="GO" id="GO:0016740">
    <property type="term" value="F:transferase activity"/>
    <property type="evidence" value="ECO:0007669"/>
    <property type="project" value="UniProtKB-KW"/>
</dbReference>
<dbReference type="SUPFAM" id="SSF141523">
    <property type="entry name" value="L,D-transpeptidase catalytic domain-like"/>
    <property type="match status" value="1"/>
</dbReference>
<evidence type="ECO:0000256" key="2">
    <source>
        <dbReference type="ARBA" id="ARBA00005992"/>
    </source>
</evidence>
<dbReference type="UniPathway" id="UPA00219"/>
<dbReference type="Pfam" id="PF01471">
    <property type="entry name" value="PG_binding_1"/>
    <property type="match status" value="1"/>
</dbReference>
<dbReference type="eggNOG" id="COG2989">
    <property type="taxonomic scope" value="Bacteria"/>
</dbReference>
<dbReference type="GO" id="GO:0071555">
    <property type="term" value="P:cell wall organization"/>
    <property type="evidence" value="ECO:0007669"/>
    <property type="project" value="UniProtKB-UniRule"/>
</dbReference>
<dbReference type="InterPro" id="IPR052905">
    <property type="entry name" value="LD-transpeptidase_YkuD-like"/>
</dbReference>
<evidence type="ECO:0000313" key="10">
    <source>
        <dbReference type="Proteomes" id="UP000006377"/>
    </source>
</evidence>
<organism evidence="9 10">
    <name type="scientific">Parvibaculum lavamentivorans (strain DS-1 / DSM 13023 / NCIMB 13966)</name>
    <dbReference type="NCBI Taxonomy" id="402881"/>
    <lineage>
        <taxon>Bacteria</taxon>
        <taxon>Pseudomonadati</taxon>
        <taxon>Pseudomonadota</taxon>
        <taxon>Alphaproteobacteria</taxon>
        <taxon>Hyphomicrobiales</taxon>
        <taxon>Parvibaculaceae</taxon>
        <taxon>Parvibaculum</taxon>
    </lineage>
</organism>
<dbReference type="InterPro" id="IPR036366">
    <property type="entry name" value="PGBDSf"/>
</dbReference>
<keyword evidence="6 7" id="KW-0961">Cell wall biogenesis/degradation</keyword>
<comment type="similarity">
    <text evidence="2">Belongs to the YkuD family.</text>
</comment>
<dbReference type="GO" id="GO:0004180">
    <property type="term" value="F:carboxypeptidase activity"/>
    <property type="evidence" value="ECO:0007669"/>
    <property type="project" value="UniProtKB-ARBA"/>
</dbReference>
<dbReference type="SUPFAM" id="SSF47090">
    <property type="entry name" value="PGBD-like"/>
    <property type="match status" value="1"/>
</dbReference>
<dbReference type="GO" id="GO:0008360">
    <property type="term" value="P:regulation of cell shape"/>
    <property type="evidence" value="ECO:0007669"/>
    <property type="project" value="UniProtKB-UniRule"/>
</dbReference>
<reference evidence="9 10" key="1">
    <citation type="journal article" date="2011" name="Stand. Genomic Sci.">
        <title>Complete genome sequence of Parvibaculum lavamentivorans type strain (DS-1(T)).</title>
        <authorList>
            <person name="Schleheck D."/>
            <person name="Weiss M."/>
            <person name="Pitluck S."/>
            <person name="Bruce D."/>
            <person name="Land M.L."/>
            <person name="Han S."/>
            <person name="Saunders E."/>
            <person name="Tapia R."/>
            <person name="Detter C."/>
            <person name="Brettin T."/>
            <person name="Han J."/>
            <person name="Woyke T."/>
            <person name="Goodwin L."/>
            <person name="Pennacchio L."/>
            <person name="Nolan M."/>
            <person name="Cook A.M."/>
            <person name="Kjelleberg S."/>
            <person name="Thomas T."/>
        </authorList>
    </citation>
    <scope>NUCLEOTIDE SEQUENCE [LARGE SCALE GENOMIC DNA]</scope>
    <source>
        <strain evidence="10">DS-1 / DSM 13023 / NCIMB 13966</strain>
    </source>
</reference>
<dbReference type="EMBL" id="CP000774">
    <property type="protein sequence ID" value="ABS64510.1"/>
    <property type="molecule type" value="Genomic_DNA"/>
</dbReference>
<evidence type="ECO:0000259" key="8">
    <source>
        <dbReference type="PROSITE" id="PS52029"/>
    </source>
</evidence>
<feature type="active site" description="Nucleophile" evidence="7">
    <location>
        <position position="318"/>
    </location>
</feature>
<dbReference type="Gene3D" id="2.40.440.10">
    <property type="entry name" value="L,D-transpeptidase catalytic domain-like"/>
    <property type="match status" value="1"/>
</dbReference>
<evidence type="ECO:0000256" key="6">
    <source>
        <dbReference type="ARBA" id="ARBA00023316"/>
    </source>
</evidence>
<evidence type="ECO:0000256" key="5">
    <source>
        <dbReference type="ARBA" id="ARBA00022984"/>
    </source>
</evidence>
<gene>
    <name evidence="9" type="ordered locus">Plav_2903</name>
</gene>
<dbReference type="InterPro" id="IPR038063">
    <property type="entry name" value="Transpep_catalytic_dom"/>
</dbReference>
<feature type="domain" description="L,D-TPase catalytic" evidence="8">
    <location>
        <begin position="165"/>
        <end position="347"/>
    </location>
</feature>
<dbReference type="InterPro" id="IPR036365">
    <property type="entry name" value="PGBD-like_sf"/>
</dbReference>
<accession>A7HX77</accession>
<keyword evidence="4 7" id="KW-0133">Cell shape</keyword>
<dbReference type="HOGENOM" id="CLU_020360_5_2_5"/>